<dbReference type="Pfam" id="PF12210">
    <property type="entry name" value="Hrs_helical"/>
    <property type="match status" value="1"/>
</dbReference>
<dbReference type="GO" id="GO:0008270">
    <property type="term" value="F:zinc ion binding"/>
    <property type="evidence" value="ECO:0007669"/>
    <property type="project" value="UniProtKB-KW"/>
</dbReference>
<dbReference type="InterPro" id="IPR024641">
    <property type="entry name" value="HRS_helical"/>
</dbReference>
<organism evidence="12 13">
    <name type="scientific">Cinara cedri</name>
    <dbReference type="NCBI Taxonomy" id="506608"/>
    <lineage>
        <taxon>Eukaryota</taxon>
        <taxon>Metazoa</taxon>
        <taxon>Ecdysozoa</taxon>
        <taxon>Arthropoda</taxon>
        <taxon>Hexapoda</taxon>
        <taxon>Insecta</taxon>
        <taxon>Pterygota</taxon>
        <taxon>Neoptera</taxon>
        <taxon>Paraneoptera</taxon>
        <taxon>Hemiptera</taxon>
        <taxon>Sternorrhyncha</taxon>
        <taxon>Aphidomorpha</taxon>
        <taxon>Aphidoidea</taxon>
        <taxon>Aphididae</taxon>
        <taxon>Lachninae</taxon>
        <taxon>Cinara</taxon>
    </lineage>
</organism>
<evidence type="ECO:0000313" key="12">
    <source>
        <dbReference type="EMBL" id="VVC43416.1"/>
    </source>
</evidence>
<dbReference type="InterPro" id="IPR000306">
    <property type="entry name" value="Znf_FYVE"/>
</dbReference>
<dbReference type="PROSITE" id="PS50179">
    <property type="entry name" value="VHS"/>
    <property type="match status" value="1"/>
</dbReference>
<dbReference type="EMBL" id="CABPRJ010002369">
    <property type="protein sequence ID" value="VVC43416.1"/>
    <property type="molecule type" value="Genomic_DNA"/>
</dbReference>
<dbReference type="GO" id="GO:0043130">
    <property type="term" value="F:ubiquitin binding"/>
    <property type="evidence" value="ECO:0007669"/>
    <property type="project" value="InterPro"/>
</dbReference>
<evidence type="ECO:0000256" key="7">
    <source>
        <dbReference type="PIRNR" id="PIRNR036956"/>
    </source>
</evidence>
<keyword evidence="6" id="KW-0862">Zinc</keyword>
<evidence type="ECO:0000256" key="1">
    <source>
        <dbReference type="ARBA" id="ARBA00015450"/>
    </source>
</evidence>
<keyword evidence="13" id="KW-1185">Reference proteome</keyword>
<dbReference type="PANTHER" id="PTHR46275">
    <property type="entry name" value="HEPATOCYTE GROWTH FACTOR-REGULATED TYROSINE KINASE SUBSTRATE"/>
    <property type="match status" value="1"/>
</dbReference>
<evidence type="ECO:0000256" key="4">
    <source>
        <dbReference type="ARBA" id="ARBA00022723"/>
    </source>
</evidence>
<feature type="domain" description="FYVE-type" evidence="10">
    <location>
        <begin position="158"/>
        <end position="218"/>
    </location>
</feature>
<dbReference type="InterPro" id="IPR002014">
    <property type="entry name" value="VHS_dom"/>
</dbReference>
<dbReference type="GO" id="GO:0005769">
    <property type="term" value="C:early endosome"/>
    <property type="evidence" value="ECO:0007669"/>
    <property type="project" value="TreeGrafter"/>
</dbReference>
<dbReference type="SUPFAM" id="SSF57903">
    <property type="entry name" value="FYVE/PHD zinc finger"/>
    <property type="match status" value="1"/>
</dbReference>
<dbReference type="PROSITE" id="PS50178">
    <property type="entry name" value="ZF_FYVE"/>
    <property type="match status" value="1"/>
</dbReference>
<dbReference type="Proteomes" id="UP000325440">
    <property type="component" value="Unassembled WGS sequence"/>
</dbReference>
<dbReference type="InterPro" id="IPR008942">
    <property type="entry name" value="ENTH_VHS"/>
</dbReference>
<comment type="subcellular location">
    <subcellularLocation>
        <location evidence="7">Cytoplasm</location>
        <location evidence="7">Cell cortex</location>
    </subcellularLocation>
    <subcellularLocation>
        <location evidence="7">Cytoplasm</location>
        <location evidence="7">Perinuclear region</location>
    </subcellularLocation>
</comment>
<evidence type="ECO:0000256" key="6">
    <source>
        <dbReference type="ARBA" id="ARBA00022833"/>
    </source>
</evidence>
<dbReference type="CDD" id="cd15720">
    <property type="entry name" value="FYVE_Hrs"/>
    <property type="match status" value="1"/>
</dbReference>
<evidence type="ECO:0000256" key="3">
    <source>
        <dbReference type="ARBA" id="ARBA00022553"/>
    </source>
</evidence>
<dbReference type="AlphaFoldDB" id="A0A5E4NPR7"/>
<dbReference type="Gene3D" id="1.20.5.1940">
    <property type="match status" value="1"/>
</dbReference>
<gene>
    <name evidence="12" type="ORF">CINCED_3A019870</name>
</gene>
<dbReference type="CDD" id="cd03569">
    <property type="entry name" value="VHS_Hrs"/>
    <property type="match status" value="1"/>
</dbReference>
<dbReference type="InterPro" id="IPR013083">
    <property type="entry name" value="Znf_RING/FYVE/PHD"/>
</dbReference>
<dbReference type="Gene3D" id="3.30.40.10">
    <property type="entry name" value="Zinc/RING finger domain, C3HC4 (zinc finger)"/>
    <property type="match status" value="1"/>
</dbReference>
<keyword evidence="4" id="KW-0479">Metal-binding</keyword>
<dbReference type="SUPFAM" id="SSF48464">
    <property type="entry name" value="ENTH/VHS domain"/>
    <property type="match status" value="1"/>
</dbReference>
<dbReference type="GO" id="GO:0005938">
    <property type="term" value="C:cell cortex"/>
    <property type="evidence" value="ECO:0007669"/>
    <property type="project" value="UniProtKB-SubCell"/>
</dbReference>
<evidence type="ECO:0000256" key="8">
    <source>
        <dbReference type="PROSITE-ProRule" id="PRU00091"/>
    </source>
</evidence>
<dbReference type="InterPro" id="IPR011011">
    <property type="entry name" value="Znf_FYVE_PHD"/>
</dbReference>
<dbReference type="GO" id="GO:0035091">
    <property type="term" value="F:phosphatidylinositol binding"/>
    <property type="evidence" value="ECO:0007669"/>
    <property type="project" value="InterPro"/>
</dbReference>
<dbReference type="InterPro" id="IPR017073">
    <property type="entry name" value="HGS/VPS27"/>
</dbReference>
<dbReference type="PROSITE" id="PS50330">
    <property type="entry name" value="UIM"/>
    <property type="match status" value="1"/>
</dbReference>
<sequence length="754" mass="85409">MFKSNFEKLLDKVTSHLLLEPDWPSTLEICDTIRQKDVQPKFALNAIKKKLASPNPHSAMYSLLVLECCVKNCGQLVHDEVGTKPFMEQMREIIKTTPHENVKNKLLELLQTWAFAFRTILKYCAVQDTVNIMKAEGYTFPALKESDAMFSSDVAPGWEDSDCCHRCRVKFGMVQRKHHCRACGQVFCAQCSSRSCTLPKFGIEKPVRVCEACFEKSQKPNQMNKGSDDLPIEYLTSSLAQQNQVPAANRKTEEELREDEELQLALALSQSEAEQQKVPYMNSTPVTRLYSSPPAVKEENDEVDEDSEMALYLNRPYWERRTEQQTKPVVEYEKFDNYVPTNASAIQPTNTVVNPILKNELSDDSEQMDLFITSVRSQLEIFVNRIKSNLSRGRTVINGGSLETFYSKITPMHQKLLQYIQQQDEERLYFERLQDKLVQIKDTRAALDAMREDHKAALQQEAAFAEQQRQIQLAMKLDVLRQRKQQYQQYQHQMTLQQVQQQEQEMAMRMEHQRQSYLNNSMYGPTSLPSVPTAPNSYMSSSPSTLMTTRVQDSGIRYPQATESGHFQHISQPPQGFVGRQVLPPNQSGMNQPVNLPTNEPNNLAQINSNIPQAIYQSQMAPIAGTINSGVPINSSMNSIHPPHVVGLPHSQSMIPHHQPPPISNMGSQQLPVGQPMIPGQHQPPMIPSQHQQPMIPGQHQQPMMGQLPPMPYGAPVHMGQYGSVPIPSQQVNPQPSAPDQPEQPQVAELISFD</sequence>
<dbReference type="Pfam" id="PF01363">
    <property type="entry name" value="FYVE"/>
    <property type="match status" value="1"/>
</dbReference>
<comment type="function">
    <text evidence="7">Essential role in endosome membrane invagination and formation of multivesicular bodies, MVBs. Required during gastrulation and appears to regulate early embryonic signaling pathways. Inhibits tyrosine kinase receptor signaling by promoting degradation of the tyrosine-phosphorylated, active receptor, potentially by sorting activated receptors into MVBs. The MVBs are then trafficked to the lysosome where their contents are degraded.</text>
</comment>
<feature type="compositionally biased region" description="Low complexity" evidence="9">
    <location>
        <begin position="690"/>
        <end position="708"/>
    </location>
</feature>
<keyword evidence="3" id="KW-0597">Phosphoprotein</keyword>
<feature type="region of interest" description="Disordered" evidence="9">
    <location>
        <begin position="284"/>
        <end position="304"/>
    </location>
</feature>
<dbReference type="InterPro" id="IPR017455">
    <property type="entry name" value="Znf_FYVE-rel"/>
</dbReference>
<keyword evidence="2" id="KW-0963">Cytoplasm</keyword>
<dbReference type="SMART" id="SM00064">
    <property type="entry name" value="FYVE"/>
    <property type="match status" value="1"/>
</dbReference>
<dbReference type="PIRSF" id="PIRSF036956">
    <property type="entry name" value="Hrs_Vps27"/>
    <property type="match status" value="1"/>
</dbReference>
<evidence type="ECO:0000256" key="5">
    <source>
        <dbReference type="ARBA" id="ARBA00022771"/>
    </source>
</evidence>
<keyword evidence="5 8" id="KW-0863">Zinc-finger</keyword>
<accession>A0A5E4NPR7</accession>
<evidence type="ECO:0000313" key="13">
    <source>
        <dbReference type="Proteomes" id="UP000325440"/>
    </source>
</evidence>
<protein>
    <recommendedName>
        <fullName evidence="1 7">Hepatocyte growth factor-regulated tyrosine kinase substrate</fullName>
    </recommendedName>
</protein>
<dbReference type="SMART" id="SM00288">
    <property type="entry name" value="VHS"/>
    <property type="match status" value="1"/>
</dbReference>
<evidence type="ECO:0000256" key="9">
    <source>
        <dbReference type="SAM" id="MobiDB-lite"/>
    </source>
</evidence>
<evidence type="ECO:0000259" key="10">
    <source>
        <dbReference type="PROSITE" id="PS50178"/>
    </source>
</evidence>
<dbReference type="GO" id="GO:0032456">
    <property type="term" value="P:endocytic recycling"/>
    <property type="evidence" value="ECO:0007669"/>
    <property type="project" value="TreeGrafter"/>
</dbReference>
<evidence type="ECO:0000256" key="2">
    <source>
        <dbReference type="ARBA" id="ARBA00022490"/>
    </source>
</evidence>
<reference evidence="12 13" key="1">
    <citation type="submission" date="2019-08" db="EMBL/GenBank/DDBJ databases">
        <authorList>
            <person name="Alioto T."/>
            <person name="Alioto T."/>
            <person name="Gomez Garrido J."/>
        </authorList>
    </citation>
    <scope>NUCLEOTIDE SEQUENCE [LARGE SCALE GENOMIC DNA]</scope>
</reference>
<proteinExistence type="predicted"/>
<evidence type="ECO:0000259" key="11">
    <source>
        <dbReference type="PROSITE" id="PS50179"/>
    </source>
</evidence>
<dbReference type="PANTHER" id="PTHR46275:SF1">
    <property type="entry name" value="HEPATOCYTE GROWTH FACTOR-REGULATED TYROSINE KINASE SUBSTRATE"/>
    <property type="match status" value="1"/>
</dbReference>
<dbReference type="GO" id="GO:0048471">
    <property type="term" value="C:perinuclear region of cytoplasm"/>
    <property type="evidence" value="ECO:0007669"/>
    <property type="project" value="UniProtKB-SubCell"/>
</dbReference>
<dbReference type="GO" id="GO:0031623">
    <property type="term" value="P:receptor internalization"/>
    <property type="evidence" value="ECO:0007669"/>
    <property type="project" value="TreeGrafter"/>
</dbReference>
<name>A0A5E4NPR7_9HEMI</name>
<dbReference type="OrthoDB" id="957735at2759"/>
<feature type="domain" description="VHS" evidence="11">
    <location>
        <begin position="13"/>
        <end position="141"/>
    </location>
</feature>
<feature type="region of interest" description="Disordered" evidence="9">
    <location>
        <begin position="688"/>
        <end position="754"/>
    </location>
</feature>
<dbReference type="CDD" id="cd21387">
    <property type="entry name" value="GAT_Hrs"/>
    <property type="match status" value="1"/>
</dbReference>
<dbReference type="InterPro" id="IPR003903">
    <property type="entry name" value="UIM_dom"/>
</dbReference>
<dbReference type="Gene3D" id="1.25.40.90">
    <property type="match status" value="1"/>
</dbReference>
<dbReference type="Pfam" id="PF00790">
    <property type="entry name" value="VHS"/>
    <property type="match status" value="1"/>
</dbReference>